<dbReference type="PANTHER" id="PTHR34408:SF2">
    <property type="entry name" value="CELL WALL-BINDING PROTEIN YWSB"/>
    <property type="match status" value="1"/>
</dbReference>
<evidence type="ECO:0000313" key="3">
    <source>
        <dbReference type="Proteomes" id="UP001165677"/>
    </source>
</evidence>
<feature type="compositionally biased region" description="Acidic residues" evidence="1">
    <location>
        <begin position="9"/>
        <end position="18"/>
    </location>
</feature>
<dbReference type="PANTHER" id="PTHR34408">
    <property type="entry name" value="FAMILY PROTEIN, PUTATIVE-RELATED"/>
    <property type="match status" value="1"/>
</dbReference>
<dbReference type="InterPro" id="IPR052354">
    <property type="entry name" value="Cell_Wall_Dynamics_Protein"/>
</dbReference>
<name>A0ABT3EF48_9FLAO</name>
<reference evidence="2" key="1">
    <citation type="submission" date="2022-10" db="EMBL/GenBank/DDBJ databases">
        <title>Flavobacterium sp. nov., a bacterium isolated from lake sediment.</title>
        <authorList>
            <person name="Qu J.-H."/>
        </authorList>
    </citation>
    <scope>NUCLEOTIDE SEQUENCE</scope>
    <source>
        <strain evidence="2">TH16-21</strain>
    </source>
</reference>
<feature type="region of interest" description="Disordered" evidence="1">
    <location>
        <begin position="1"/>
        <end position="36"/>
    </location>
</feature>
<evidence type="ECO:0008006" key="4">
    <source>
        <dbReference type="Google" id="ProtNLM"/>
    </source>
</evidence>
<organism evidence="2 3">
    <name type="scientific">Flavobacterium lacisediminis</name>
    <dbReference type="NCBI Taxonomy" id="2989705"/>
    <lineage>
        <taxon>Bacteria</taxon>
        <taxon>Pseudomonadati</taxon>
        <taxon>Bacteroidota</taxon>
        <taxon>Flavobacteriia</taxon>
        <taxon>Flavobacteriales</taxon>
        <taxon>Flavobacteriaceae</taxon>
        <taxon>Flavobacterium</taxon>
    </lineage>
</organism>
<evidence type="ECO:0000313" key="2">
    <source>
        <dbReference type="EMBL" id="MCW1147198.1"/>
    </source>
</evidence>
<sequence>MNETCSTYDDGENDEVISDDSAIGGDNTSGGSGTVGTDPIYSDPLCPTCPEFSDKDCNITVEQLQQLFPNSTADIRNKLAEMINEVANDFGIDTKNEICHFLAQTGAETGGFITLNATEGLNYTSANRLLIVYPSKFSLTDPSLANPNNYLNNPQALANYVYCCKYGNGNEASGDGWRYRGRGIVQLTWKSNYDAYVNFLNNIGLGWSYSNPDIIESDYRHSIVSGMWFFKQNVLDKMEINDATTSNSVTKKVNRYAPKDTKIIRQNYLNSAKNIINCQ</sequence>
<evidence type="ECO:0000256" key="1">
    <source>
        <dbReference type="SAM" id="MobiDB-lite"/>
    </source>
</evidence>
<dbReference type="RefSeq" id="WP_264368093.1">
    <property type="nucleotide sequence ID" value="NZ_JAPCIO010000002.1"/>
</dbReference>
<keyword evidence="3" id="KW-1185">Reference proteome</keyword>
<comment type="caution">
    <text evidence="2">The sequence shown here is derived from an EMBL/GenBank/DDBJ whole genome shotgun (WGS) entry which is preliminary data.</text>
</comment>
<dbReference type="Proteomes" id="UP001165677">
    <property type="component" value="Unassembled WGS sequence"/>
</dbReference>
<proteinExistence type="predicted"/>
<protein>
    <recommendedName>
        <fullName evidence="4">Glycoside hydrolase family 19 catalytic domain-containing protein</fullName>
    </recommendedName>
</protein>
<dbReference type="SUPFAM" id="SSF53955">
    <property type="entry name" value="Lysozyme-like"/>
    <property type="match status" value="1"/>
</dbReference>
<accession>A0ABT3EF48</accession>
<dbReference type="Gene3D" id="1.10.530.10">
    <property type="match status" value="1"/>
</dbReference>
<gene>
    <name evidence="2" type="ORF">OJ995_03030</name>
</gene>
<dbReference type="EMBL" id="JAPCIO010000002">
    <property type="protein sequence ID" value="MCW1147198.1"/>
    <property type="molecule type" value="Genomic_DNA"/>
</dbReference>
<dbReference type="InterPro" id="IPR023346">
    <property type="entry name" value="Lysozyme-like_dom_sf"/>
</dbReference>